<organism evidence="9 10">
    <name type="scientific">Apiospora kogelbergensis</name>
    <dbReference type="NCBI Taxonomy" id="1337665"/>
    <lineage>
        <taxon>Eukaryota</taxon>
        <taxon>Fungi</taxon>
        <taxon>Dikarya</taxon>
        <taxon>Ascomycota</taxon>
        <taxon>Pezizomycotina</taxon>
        <taxon>Sordariomycetes</taxon>
        <taxon>Xylariomycetidae</taxon>
        <taxon>Amphisphaeriales</taxon>
        <taxon>Apiosporaceae</taxon>
        <taxon>Apiospora</taxon>
    </lineage>
</organism>
<dbReference type="GO" id="GO:0016020">
    <property type="term" value="C:membrane"/>
    <property type="evidence" value="ECO:0007669"/>
    <property type="project" value="UniProtKB-SubCell"/>
</dbReference>
<dbReference type="AlphaFoldDB" id="A0AAW0R5V3"/>
<sequence>MVSQILWAVTNENEGQHVQDVATSGIDVVAKSLLLSEILWSLVATLIRTAALIMVRRVFCPLGSERRRCAMNILIGLTLLHGVSTLVVSLRICQPIRASWDHSAGHCGNQIEAYILFEVLGLVLDLFLAGLPLYWIFQLQMVIHRKLIASMVLSAGSLVIIVTGFRIAALDKVDTSDFTYDQAYLGLLSTLGALISVMLGCATAIPMLLRDCLVKRNLKRTIWLPPKEQHPGEKEERNDPGKPETIAHVDV</sequence>
<feature type="compositionally biased region" description="Basic and acidic residues" evidence="6">
    <location>
        <begin position="227"/>
        <end position="251"/>
    </location>
</feature>
<dbReference type="Pfam" id="PF20684">
    <property type="entry name" value="Fung_rhodopsin"/>
    <property type="match status" value="1"/>
</dbReference>
<comment type="subcellular location">
    <subcellularLocation>
        <location evidence="1">Membrane</location>
        <topology evidence="1">Multi-pass membrane protein</topology>
    </subcellularLocation>
</comment>
<evidence type="ECO:0000256" key="6">
    <source>
        <dbReference type="SAM" id="MobiDB-lite"/>
    </source>
</evidence>
<reference evidence="9 10" key="1">
    <citation type="submission" date="2023-01" db="EMBL/GenBank/DDBJ databases">
        <title>Analysis of 21 Apiospora genomes using comparative genomics revels a genus with tremendous synthesis potential of carbohydrate active enzymes and secondary metabolites.</title>
        <authorList>
            <person name="Sorensen T."/>
        </authorList>
    </citation>
    <scope>NUCLEOTIDE SEQUENCE [LARGE SCALE GENOMIC DNA]</scope>
    <source>
        <strain evidence="9 10">CBS 117206</strain>
    </source>
</reference>
<evidence type="ECO:0000313" key="9">
    <source>
        <dbReference type="EMBL" id="KAK8129153.1"/>
    </source>
</evidence>
<dbReference type="InterPro" id="IPR049326">
    <property type="entry name" value="Rhodopsin_dom_fungi"/>
</dbReference>
<evidence type="ECO:0000256" key="3">
    <source>
        <dbReference type="ARBA" id="ARBA00022989"/>
    </source>
</evidence>
<feature type="transmembrane region" description="Helical" evidence="7">
    <location>
        <begin position="187"/>
        <end position="209"/>
    </location>
</feature>
<dbReference type="PANTHER" id="PTHR33048:SF47">
    <property type="entry name" value="INTEGRAL MEMBRANE PROTEIN-RELATED"/>
    <property type="match status" value="1"/>
</dbReference>
<evidence type="ECO:0000256" key="2">
    <source>
        <dbReference type="ARBA" id="ARBA00022692"/>
    </source>
</evidence>
<keyword evidence="10" id="KW-1185">Reference proteome</keyword>
<name>A0AAW0R5V3_9PEZI</name>
<evidence type="ECO:0000256" key="1">
    <source>
        <dbReference type="ARBA" id="ARBA00004141"/>
    </source>
</evidence>
<feature type="transmembrane region" description="Helical" evidence="7">
    <location>
        <begin position="113"/>
        <end position="135"/>
    </location>
</feature>
<comment type="caution">
    <text evidence="9">The sequence shown here is derived from an EMBL/GenBank/DDBJ whole genome shotgun (WGS) entry which is preliminary data.</text>
</comment>
<dbReference type="Proteomes" id="UP001392437">
    <property type="component" value="Unassembled WGS sequence"/>
</dbReference>
<evidence type="ECO:0000259" key="8">
    <source>
        <dbReference type="Pfam" id="PF20684"/>
    </source>
</evidence>
<feature type="transmembrane region" description="Helical" evidence="7">
    <location>
        <begin position="71"/>
        <end position="93"/>
    </location>
</feature>
<evidence type="ECO:0000256" key="5">
    <source>
        <dbReference type="ARBA" id="ARBA00038359"/>
    </source>
</evidence>
<accession>A0AAW0R5V3</accession>
<dbReference type="InterPro" id="IPR052337">
    <property type="entry name" value="SAT4-like"/>
</dbReference>
<gene>
    <name evidence="9" type="ORF">PG999_001533</name>
</gene>
<feature type="transmembrane region" description="Helical" evidence="7">
    <location>
        <begin position="147"/>
        <end position="167"/>
    </location>
</feature>
<comment type="similarity">
    <text evidence="5">Belongs to the SAT4 family.</text>
</comment>
<protein>
    <recommendedName>
        <fullName evidence="8">Rhodopsin domain-containing protein</fullName>
    </recommendedName>
</protein>
<dbReference type="EMBL" id="JAQQWP010000002">
    <property type="protein sequence ID" value="KAK8129153.1"/>
    <property type="molecule type" value="Genomic_DNA"/>
</dbReference>
<proteinExistence type="inferred from homology"/>
<keyword evidence="4 7" id="KW-0472">Membrane</keyword>
<feature type="region of interest" description="Disordered" evidence="6">
    <location>
        <begin position="225"/>
        <end position="251"/>
    </location>
</feature>
<evidence type="ECO:0000313" key="10">
    <source>
        <dbReference type="Proteomes" id="UP001392437"/>
    </source>
</evidence>
<keyword evidence="2 7" id="KW-0812">Transmembrane</keyword>
<feature type="domain" description="Rhodopsin" evidence="8">
    <location>
        <begin position="6"/>
        <end position="209"/>
    </location>
</feature>
<evidence type="ECO:0000256" key="7">
    <source>
        <dbReference type="SAM" id="Phobius"/>
    </source>
</evidence>
<dbReference type="PANTHER" id="PTHR33048">
    <property type="entry name" value="PTH11-LIKE INTEGRAL MEMBRANE PROTEIN (AFU_ORTHOLOGUE AFUA_5G11245)"/>
    <property type="match status" value="1"/>
</dbReference>
<feature type="transmembrane region" description="Helical" evidence="7">
    <location>
        <begin position="38"/>
        <end position="59"/>
    </location>
</feature>
<evidence type="ECO:0000256" key="4">
    <source>
        <dbReference type="ARBA" id="ARBA00023136"/>
    </source>
</evidence>
<keyword evidence="3 7" id="KW-1133">Transmembrane helix</keyword>